<organism evidence="3 4">
    <name type="scientific">Luteolibacter pohnpeiensis</name>
    <dbReference type="NCBI Taxonomy" id="454153"/>
    <lineage>
        <taxon>Bacteria</taxon>
        <taxon>Pseudomonadati</taxon>
        <taxon>Verrucomicrobiota</taxon>
        <taxon>Verrucomicrobiia</taxon>
        <taxon>Verrucomicrobiales</taxon>
        <taxon>Verrucomicrobiaceae</taxon>
        <taxon>Luteolibacter</taxon>
    </lineage>
</organism>
<evidence type="ECO:0000259" key="2">
    <source>
        <dbReference type="Pfam" id="PF01337"/>
    </source>
</evidence>
<comment type="caution">
    <text evidence="3">The sequence shown here is derived from an EMBL/GenBank/DDBJ whole genome shotgun (WGS) entry which is preliminary data.</text>
</comment>
<reference evidence="3" key="1">
    <citation type="submission" date="2021-01" db="EMBL/GenBank/DDBJ databases">
        <title>Modified the classification status of verrucomicrobia.</title>
        <authorList>
            <person name="Feng X."/>
        </authorList>
    </citation>
    <scope>NUCLEOTIDE SEQUENCE</scope>
    <source>
        <strain evidence="3">KCTC 22041</strain>
    </source>
</reference>
<proteinExistence type="inferred from homology"/>
<name>A0A934SDP5_9BACT</name>
<dbReference type="AlphaFoldDB" id="A0A934SDP5"/>
<feature type="domain" description="Barstar (barnase inhibitor)" evidence="2">
    <location>
        <begin position="1"/>
        <end position="83"/>
    </location>
</feature>
<dbReference type="Gene3D" id="3.30.370.10">
    <property type="entry name" value="Barstar-like"/>
    <property type="match status" value="1"/>
</dbReference>
<sequence>MRRIVVDLTSVSSEKDIHQAFASTLHFQDFSGANWDALWVVLSGFNPRRITIVGIDHLKSRFPDALSKTECFFSNCTKELGETAPNLTWR</sequence>
<dbReference type="EMBL" id="JAENIJ010000039">
    <property type="protein sequence ID" value="MBK1884232.1"/>
    <property type="molecule type" value="Genomic_DNA"/>
</dbReference>
<accession>A0A934SDP5</accession>
<evidence type="ECO:0000313" key="4">
    <source>
        <dbReference type="Proteomes" id="UP000603141"/>
    </source>
</evidence>
<keyword evidence="4" id="KW-1185">Reference proteome</keyword>
<gene>
    <name evidence="3" type="ORF">JIN85_17565</name>
</gene>
<dbReference type="SUPFAM" id="SSF52038">
    <property type="entry name" value="Barstar-related"/>
    <property type="match status" value="1"/>
</dbReference>
<evidence type="ECO:0000256" key="1">
    <source>
        <dbReference type="ARBA" id="ARBA00006845"/>
    </source>
</evidence>
<dbReference type="RefSeq" id="WP_200273237.1">
    <property type="nucleotide sequence ID" value="NZ_JAENIJ010000039.1"/>
</dbReference>
<comment type="similarity">
    <text evidence="1">Belongs to the barstar family.</text>
</comment>
<dbReference type="Pfam" id="PF01337">
    <property type="entry name" value="Barstar"/>
    <property type="match status" value="1"/>
</dbReference>
<protein>
    <submittedName>
        <fullName evidence="3">Barstar family protein</fullName>
    </submittedName>
</protein>
<evidence type="ECO:0000313" key="3">
    <source>
        <dbReference type="EMBL" id="MBK1884232.1"/>
    </source>
</evidence>
<dbReference type="InterPro" id="IPR000468">
    <property type="entry name" value="Barstar"/>
</dbReference>
<dbReference type="InterPro" id="IPR035905">
    <property type="entry name" value="Barstar-like_sf"/>
</dbReference>
<dbReference type="Proteomes" id="UP000603141">
    <property type="component" value="Unassembled WGS sequence"/>
</dbReference>